<dbReference type="OrthoDB" id="1976445at2"/>
<comment type="caution">
    <text evidence="2">The sequence shown here is derived from an EMBL/GenBank/DDBJ whole genome shotgun (WGS) entry which is preliminary data.</text>
</comment>
<sequence>MKNLILLELHKLRFPIIFTLILGMIASVVLCSTIYKSYALEHQLEVWEVGFTFFNFTFPLVAVLPTCWLLYFERKNEFVKYTLPRTSKRKYLFSKWIVIAGSASLIMFCISFIGVVTALYIIPPIEIIYGWISPDTDEPAPSLIHFHFAAELFLEKPLLYGLLLSIWKGLVCGVVATMGFGFSLFSRNLFVILTGPFIYMLLDNYLMQMLAFDALRLYVAFEPTSELVENISILSFLVGPMLALL</sequence>
<keyword evidence="1" id="KW-1133">Transmembrane helix</keyword>
<feature type="transmembrane region" description="Helical" evidence="1">
    <location>
        <begin position="189"/>
        <end position="207"/>
    </location>
</feature>
<keyword evidence="3" id="KW-1185">Reference proteome</keyword>
<accession>A0A7C8GTV5</accession>
<feature type="transmembrane region" description="Helical" evidence="1">
    <location>
        <begin position="12"/>
        <end position="35"/>
    </location>
</feature>
<reference evidence="2 3" key="1">
    <citation type="submission" date="2019-10" db="EMBL/GenBank/DDBJ databases">
        <title>Gracilibacillus sp. nov. isolated from rice seeds.</title>
        <authorList>
            <person name="He S."/>
        </authorList>
    </citation>
    <scope>NUCLEOTIDE SEQUENCE [LARGE SCALE GENOMIC DNA]</scope>
    <source>
        <strain evidence="2 3">TD8</strain>
    </source>
</reference>
<evidence type="ECO:0000256" key="1">
    <source>
        <dbReference type="SAM" id="Phobius"/>
    </source>
</evidence>
<keyword evidence="1" id="KW-0812">Transmembrane</keyword>
<evidence type="ECO:0000313" key="2">
    <source>
        <dbReference type="EMBL" id="KAB8137735.1"/>
    </source>
</evidence>
<feature type="transmembrane region" description="Helical" evidence="1">
    <location>
        <begin position="93"/>
        <end position="122"/>
    </location>
</feature>
<dbReference type="RefSeq" id="WP_153402470.1">
    <property type="nucleotide sequence ID" value="NZ_ML762427.1"/>
</dbReference>
<name>A0A7C8GTV5_9BACI</name>
<evidence type="ECO:0000313" key="3">
    <source>
        <dbReference type="Proteomes" id="UP000480246"/>
    </source>
</evidence>
<keyword evidence="1" id="KW-0472">Membrane</keyword>
<feature type="transmembrane region" description="Helical" evidence="1">
    <location>
        <begin position="158"/>
        <end position="182"/>
    </location>
</feature>
<dbReference type="EMBL" id="WEID01000036">
    <property type="protein sequence ID" value="KAB8137735.1"/>
    <property type="molecule type" value="Genomic_DNA"/>
</dbReference>
<dbReference type="AlphaFoldDB" id="A0A7C8GTV5"/>
<dbReference type="Proteomes" id="UP000480246">
    <property type="component" value="Unassembled WGS sequence"/>
</dbReference>
<gene>
    <name evidence="2" type="ORF">F9U64_07980</name>
</gene>
<organism evidence="2 3">
    <name type="scientific">Gracilibacillus oryzae</name>
    <dbReference type="NCBI Taxonomy" id="1672701"/>
    <lineage>
        <taxon>Bacteria</taxon>
        <taxon>Bacillati</taxon>
        <taxon>Bacillota</taxon>
        <taxon>Bacilli</taxon>
        <taxon>Bacillales</taxon>
        <taxon>Bacillaceae</taxon>
        <taxon>Gracilibacillus</taxon>
    </lineage>
</organism>
<feature type="transmembrane region" description="Helical" evidence="1">
    <location>
        <begin position="47"/>
        <end position="72"/>
    </location>
</feature>
<protein>
    <submittedName>
        <fullName evidence="2">Uncharacterized protein</fullName>
    </submittedName>
</protein>
<proteinExistence type="predicted"/>